<proteinExistence type="predicted"/>
<feature type="transmembrane region" description="Helical" evidence="5">
    <location>
        <begin position="188"/>
        <end position="208"/>
    </location>
</feature>
<evidence type="ECO:0000256" key="1">
    <source>
        <dbReference type="ARBA" id="ARBA00004370"/>
    </source>
</evidence>
<keyword evidence="2 5" id="KW-0812">Transmembrane</keyword>
<dbReference type="GO" id="GO:0016020">
    <property type="term" value="C:membrane"/>
    <property type="evidence" value="ECO:0007669"/>
    <property type="project" value="UniProtKB-SubCell"/>
</dbReference>
<evidence type="ECO:0000256" key="5">
    <source>
        <dbReference type="SAM" id="Phobius"/>
    </source>
</evidence>
<dbReference type="Proteomes" id="UP000663829">
    <property type="component" value="Unassembled WGS sequence"/>
</dbReference>
<feature type="domain" description="G-protein coupled receptors family 1 profile" evidence="6">
    <location>
        <begin position="74"/>
        <end position="271"/>
    </location>
</feature>
<name>A0A814W9F4_9BILA</name>
<evidence type="ECO:0000313" key="7">
    <source>
        <dbReference type="EMBL" id="CAF1006101.1"/>
    </source>
</evidence>
<dbReference type="AlphaFoldDB" id="A0A814W9F4"/>
<comment type="caution">
    <text evidence="8">The sequence shown here is derived from an EMBL/GenBank/DDBJ whole genome shotgun (WGS) entry which is preliminary data.</text>
</comment>
<dbReference type="Proteomes" id="UP000681722">
    <property type="component" value="Unassembled WGS sequence"/>
</dbReference>
<gene>
    <name evidence="8" type="ORF">GPM918_LOCUS23625</name>
    <name evidence="7" type="ORF">OVA965_LOCUS14805</name>
    <name evidence="10" type="ORF">SRO942_LOCUS23624</name>
    <name evidence="9" type="ORF">TMI583_LOCUS14809</name>
</gene>
<feature type="transmembrane region" description="Helical" evidence="5">
    <location>
        <begin position="238"/>
        <end position="263"/>
    </location>
</feature>
<dbReference type="EMBL" id="CAJNOQ010008512">
    <property type="protein sequence ID" value="CAF1199099.1"/>
    <property type="molecule type" value="Genomic_DNA"/>
</dbReference>
<evidence type="ECO:0000256" key="4">
    <source>
        <dbReference type="ARBA" id="ARBA00023136"/>
    </source>
</evidence>
<dbReference type="Proteomes" id="UP000682733">
    <property type="component" value="Unassembled WGS sequence"/>
</dbReference>
<feature type="non-terminal residue" evidence="8">
    <location>
        <position position="1"/>
    </location>
</feature>
<dbReference type="SUPFAM" id="SSF81321">
    <property type="entry name" value="Family A G protein-coupled receptor-like"/>
    <property type="match status" value="1"/>
</dbReference>
<dbReference type="InterPro" id="IPR017452">
    <property type="entry name" value="GPCR_Rhodpsn_7TM"/>
</dbReference>
<accession>A0A814W9F4</accession>
<sequence>HYGSICQYRTDQFGFSLEILLIMDNSNKFVQTTVDEYDDDEQNSALLSRIIQFKRESVVYLLASGLMMLTGLVSNTFSIITLIQPSIQRSTIIWFIILTSITSQLTLTFLFTQVLYVILNQYSIIHNSLINVIMCKSSSYLLETCSYISKWSIGVLSINRTETTKSMKISTARSKKNIKFTSEDKQKLILYGVIIILVSASTVTDISFHRIISDRQNNNQDICIMEYSSSVWKTFDTIVLFIHQLVPFMFNVYATGIILLMAARKDTWKHT</sequence>
<protein>
    <recommendedName>
        <fullName evidence="6">G-protein coupled receptors family 1 profile domain-containing protein</fullName>
    </recommendedName>
</protein>
<comment type="subcellular location">
    <subcellularLocation>
        <location evidence="1">Membrane</location>
    </subcellularLocation>
</comment>
<keyword evidence="4 5" id="KW-0472">Membrane</keyword>
<dbReference type="Proteomes" id="UP000677228">
    <property type="component" value="Unassembled WGS sequence"/>
</dbReference>
<evidence type="ECO:0000313" key="11">
    <source>
        <dbReference type="Proteomes" id="UP000663829"/>
    </source>
</evidence>
<organism evidence="8 11">
    <name type="scientific">Didymodactylos carnosus</name>
    <dbReference type="NCBI Taxonomy" id="1234261"/>
    <lineage>
        <taxon>Eukaryota</taxon>
        <taxon>Metazoa</taxon>
        <taxon>Spiralia</taxon>
        <taxon>Gnathifera</taxon>
        <taxon>Rotifera</taxon>
        <taxon>Eurotatoria</taxon>
        <taxon>Bdelloidea</taxon>
        <taxon>Philodinida</taxon>
        <taxon>Philodinidae</taxon>
        <taxon>Didymodactylos</taxon>
    </lineage>
</organism>
<evidence type="ECO:0000313" key="8">
    <source>
        <dbReference type="EMBL" id="CAF1199099.1"/>
    </source>
</evidence>
<feature type="transmembrane region" description="Helical" evidence="5">
    <location>
        <begin position="92"/>
        <end position="119"/>
    </location>
</feature>
<keyword evidence="11" id="KW-1185">Reference proteome</keyword>
<dbReference type="Gene3D" id="1.20.1070.10">
    <property type="entry name" value="Rhodopsin 7-helix transmembrane proteins"/>
    <property type="match status" value="1"/>
</dbReference>
<feature type="transmembrane region" description="Helical" evidence="5">
    <location>
        <begin position="58"/>
        <end position="80"/>
    </location>
</feature>
<dbReference type="EMBL" id="CAJOBA010006521">
    <property type="protein sequence ID" value="CAF3775217.1"/>
    <property type="molecule type" value="Genomic_DNA"/>
</dbReference>
<evidence type="ECO:0000313" key="10">
    <source>
        <dbReference type="EMBL" id="CAF3963721.1"/>
    </source>
</evidence>
<dbReference type="PROSITE" id="PS50262">
    <property type="entry name" value="G_PROTEIN_RECEP_F1_2"/>
    <property type="match status" value="1"/>
</dbReference>
<evidence type="ECO:0000259" key="6">
    <source>
        <dbReference type="PROSITE" id="PS50262"/>
    </source>
</evidence>
<keyword evidence="3 5" id="KW-1133">Transmembrane helix</keyword>
<evidence type="ECO:0000256" key="3">
    <source>
        <dbReference type="ARBA" id="ARBA00022989"/>
    </source>
</evidence>
<dbReference type="EMBL" id="CAJOBC010008513">
    <property type="protein sequence ID" value="CAF3963721.1"/>
    <property type="molecule type" value="Genomic_DNA"/>
</dbReference>
<evidence type="ECO:0000256" key="2">
    <source>
        <dbReference type="ARBA" id="ARBA00022692"/>
    </source>
</evidence>
<dbReference type="EMBL" id="CAJNOK010006513">
    <property type="protein sequence ID" value="CAF1006101.1"/>
    <property type="molecule type" value="Genomic_DNA"/>
</dbReference>
<evidence type="ECO:0000313" key="9">
    <source>
        <dbReference type="EMBL" id="CAF3775217.1"/>
    </source>
</evidence>
<reference evidence="8" key="1">
    <citation type="submission" date="2021-02" db="EMBL/GenBank/DDBJ databases">
        <authorList>
            <person name="Nowell W R."/>
        </authorList>
    </citation>
    <scope>NUCLEOTIDE SEQUENCE</scope>
</reference>